<dbReference type="AlphaFoldDB" id="A0A1D1XU41"/>
<feature type="compositionally biased region" description="Basic and acidic residues" evidence="1">
    <location>
        <begin position="284"/>
        <end position="295"/>
    </location>
</feature>
<evidence type="ECO:0000256" key="1">
    <source>
        <dbReference type="SAM" id="MobiDB-lite"/>
    </source>
</evidence>
<dbReference type="InterPro" id="IPR011013">
    <property type="entry name" value="Gal_mutarotase_sf_dom"/>
</dbReference>
<proteinExistence type="predicted"/>
<gene>
    <name evidence="2" type="primary">AAPC_2</name>
    <name evidence="2" type="ORF">g.25121</name>
</gene>
<protein>
    <submittedName>
        <fullName evidence="2">Putative glucose-6-phosphate 1-epimerase</fullName>
    </submittedName>
</protein>
<dbReference type="EMBL" id="GDJX01022044">
    <property type="protein sequence ID" value="JAT45892.1"/>
    <property type="molecule type" value="Transcribed_RNA"/>
</dbReference>
<evidence type="ECO:0000313" key="2">
    <source>
        <dbReference type="EMBL" id="JAT45892.1"/>
    </source>
</evidence>
<dbReference type="SUPFAM" id="SSF74650">
    <property type="entry name" value="Galactose mutarotase-like"/>
    <property type="match status" value="1"/>
</dbReference>
<feature type="region of interest" description="Disordered" evidence="1">
    <location>
        <begin position="283"/>
        <end position="305"/>
    </location>
</feature>
<dbReference type="PANTHER" id="PTHR11122:SF15">
    <property type="entry name" value="PROTEIN NDH-DEPENDENT CYCLIC ELECTRON FLOW 5"/>
    <property type="match status" value="1"/>
</dbReference>
<sequence>MAKASHLPPMHTVLSPANPSKRTGICSPPIHLPLQSSSRQHGHRRGVSLPAVAPSFSVPINVDYLEREFGGHGASFRGIGDSCVVRMGLDGGSTASLMLPGGLITSYKPQMWHGSAVEVLQTSVSEGGDGEVVIQGGVSLGFECASGGEEELWVPRTWSLRDVRGSPESSIQVELMSVDPEGRAEVKYLVTLHQDILGSELTITNLRCSSLCLVGSVISHLKVSTPDATYAVGLQGSNYYNLPPMRSDFSIIPPGFSRKVTSSTGQSWGQKALRGLFPGWGKRAGKDVEAQSRGEEAEESEGEEDDNYYQMTEKMSRIYTNAPREFTVIDRGRRNSVVVERRGFDEFYVFSPGSDNEWYGKYAYVCTGPSAILAPVSLGPQGVWRGAQYLHNPNM</sequence>
<reference evidence="2" key="1">
    <citation type="submission" date="2015-07" db="EMBL/GenBank/DDBJ databases">
        <title>Transcriptome Assembly of Anthurium amnicola.</title>
        <authorList>
            <person name="Suzuki J."/>
        </authorList>
    </citation>
    <scope>NUCLEOTIDE SEQUENCE</scope>
</reference>
<feature type="region of interest" description="Disordered" evidence="1">
    <location>
        <begin position="1"/>
        <end position="44"/>
    </location>
</feature>
<dbReference type="GO" id="GO:0030246">
    <property type="term" value="F:carbohydrate binding"/>
    <property type="evidence" value="ECO:0007669"/>
    <property type="project" value="InterPro"/>
</dbReference>
<accession>A0A1D1XU41</accession>
<dbReference type="GO" id="GO:0005737">
    <property type="term" value="C:cytoplasm"/>
    <property type="evidence" value="ECO:0007669"/>
    <property type="project" value="TreeGrafter"/>
</dbReference>
<dbReference type="GO" id="GO:0005975">
    <property type="term" value="P:carbohydrate metabolic process"/>
    <property type="evidence" value="ECO:0007669"/>
    <property type="project" value="InterPro"/>
</dbReference>
<organism evidence="2">
    <name type="scientific">Anthurium amnicola</name>
    <dbReference type="NCBI Taxonomy" id="1678845"/>
    <lineage>
        <taxon>Eukaryota</taxon>
        <taxon>Viridiplantae</taxon>
        <taxon>Streptophyta</taxon>
        <taxon>Embryophyta</taxon>
        <taxon>Tracheophyta</taxon>
        <taxon>Spermatophyta</taxon>
        <taxon>Magnoliopsida</taxon>
        <taxon>Liliopsida</taxon>
        <taxon>Araceae</taxon>
        <taxon>Pothoideae</taxon>
        <taxon>Potheae</taxon>
        <taxon>Anthurium</taxon>
    </lineage>
</organism>
<feature type="compositionally biased region" description="Acidic residues" evidence="1">
    <location>
        <begin position="296"/>
        <end position="305"/>
    </location>
</feature>
<dbReference type="PANTHER" id="PTHR11122">
    <property type="entry name" value="APOSPORY-ASSOCIATED PROTEIN C-RELATED"/>
    <property type="match status" value="1"/>
</dbReference>
<dbReference type="Gene3D" id="2.70.98.10">
    <property type="match status" value="1"/>
</dbReference>
<dbReference type="GO" id="GO:0047938">
    <property type="term" value="F:glucose-6-phosphate 1-epimerase activity"/>
    <property type="evidence" value="ECO:0007669"/>
    <property type="project" value="TreeGrafter"/>
</dbReference>
<dbReference type="InterPro" id="IPR014718">
    <property type="entry name" value="GH-type_carb-bd"/>
</dbReference>
<name>A0A1D1XU41_9ARAE</name>